<evidence type="ECO:0000256" key="1">
    <source>
        <dbReference type="ARBA" id="ARBA00004496"/>
    </source>
</evidence>
<dbReference type="GO" id="GO:0000049">
    <property type="term" value="F:tRNA binding"/>
    <property type="evidence" value="ECO:0007669"/>
    <property type="project" value="TreeGrafter"/>
</dbReference>
<dbReference type="SUPFAM" id="SSF55821">
    <property type="entry name" value="YrdC/RibB"/>
    <property type="match status" value="1"/>
</dbReference>
<evidence type="ECO:0000256" key="12">
    <source>
        <dbReference type="ARBA" id="ARBA00048366"/>
    </source>
</evidence>
<keyword evidence="17" id="KW-1185">Reference proteome</keyword>
<dbReference type="OrthoDB" id="9814580at2"/>
<comment type="catalytic activity">
    <reaction evidence="12 13">
        <text>L-threonine + hydrogencarbonate + ATP = L-threonylcarbamoyladenylate + diphosphate + H2O</text>
        <dbReference type="Rhea" id="RHEA:36407"/>
        <dbReference type="ChEBI" id="CHEBI:15377"/>
        <dbReference type="ChEBI" id="CHEBI:17544"/>
        <dbReference type="ChEBI" id="CHEBI:30616"/>
        <dbReference type="ChEBI" id="CHEBI:33019"/>
        <dbReference type="ChEBI" id="CHEBI:57926"/>
        <dbReference type="ChEBI" id="CHEBI:73682"/>
        <dbReference type="EC" id="2.7.7.87"/>
    </reaction>
</comment>
<feature type="binding site" evidence="14">
    <location>
        <position position="193"/>
    </location>
    <ligand>
        <name>ATP</name>
        <dbReference type="ChEBI" id="CHEBI:30616"/>
    </ligand>
</feature>
<dbReference type="InterPro" id="IPR038385">
    <property type="entry name" value="Sua5/YwlC_C"/>
</dbReference>
<dbReference type="GO" id="GO:0061710">
    <property type="term" value="F:L-threonylcarbamoyladenylate synthase"/>
    <property type="evidence" value="ECO:0007669"/>
    <property type="project" value="UniProtKB-EC"/>
</dbReference>
<protein>
    <recommendedName>
        <fullName evidence="4 13">Threonylcarbamoyl-AMP synthase</fullName>
        <shortName evidence="13">TC-AMP synthase</shortName>
        <ecNumber evidence="3 13">2.7.7.87</ecNumber>
    </recommendedName>
    <alternativeName>
        <fullName evidence="11 13">L-threonylcarbamoyladenylate synthase</fullName>
    </alternativeName>
</protein>
<evidence type="ECO:0000256" key="9">
    <source>
        <dbReference type="ARBA" id="ARBA00022741"/>
    </source>
</evidence>
<dbReference type="InterPro" id="IPR005145">
    <property type="entry name" value="Sua5_C"/>
</dbReference>
<feature type="binding site" evidence="14">
    <location>
        <position position="63"/>
    </location>
    <ligand>
        <name>ATP</name>
        <dbReference type="ChEBI" id="CHEBI:30616"/>
    </ligand>
</feature>
<keyword evidence="7 13" id="KW-0819">tRNA processing</keyword>
<name>A0A212QTH5_9PROT</name>
<dbReference type="Proteomes" id="UP000197065">
    <property type="component" value="Unassembled WGS sequence"/>
</dbReference>
<evidence type="ECO:0000256" key="8">
    <source>
        <dbReference type="ARBA" id="ARBA00022695"/>
    </source>
</evidence>
<organism evidence="16 17">
    <name type="scientific">Arboricoccus pini</name>
    <dbReference type="NCBI Taxonomy" id="1963835"/>
    <lineage>
        <taxon>Bacteria</taxon>
        <taxon>Pseudomonadati</taxon>
        <taxon>Pseudomonadota</taxon>
        <taxon>Alphaproteobacteria</taxon>
        <taxon>Geminicoccales</taxon>
        <taxon>Geminicoccaceae</taxon>
        <taxon>Arboricoccus</taxon>
    </lineage>
</organism>
<accession>A0A212QTH5</accession>
<gene>
    <name evidence="16" type="ORF">SAMN07250955_103209</name>
</gene>
<evidence type="ECO:0000313" key="17">
    <source>
        <dbReference type="Proteomes" id="UP000197065"/>
    </source>
</evidence>
<comment type="function">
    <text evidence="13">Required for the formation of a threonylcarbamoyl group on adenosine at position 37 (t(6)A37) in tRNAs that read codons beginning with adenine.</text>
</comment>
<evidence type="ECO:0000256" key="13">
    <source>
        <dbReference type="PIRNR" id="PIRNR004930"/>
    </source>
</evidence>
<dbReference type="InterPro" id="IPR006070">
    <property type="entry name" value="Sua5-like_dom"/>
</dbReference>
<dbReference type="Pfam" id="PF01300">
    <property type="entry name" value="Sua5_yciO_yrdC"/>
    <property type="match status" value="1"/>
</dbReference>
<dbReference type="NCBIfam" id="TIGR00057">
    <property type="entry name" value="L-threonylcarbamoyladenylate synthase"/>
    <property type="match status" value="1"/>
</dbReference>
<dbReference type="GO" id="GO:0003725">
    <property type="term" value="F:double-stranded RNA binding"/>
    <property type="evidence" value="ECO:0007669"/>
    <property type="project" value="UniProtKB-UniRule"/>
</dbReference>
<dbReference type="GO" id="GO:0005524">
    <property type="term" value="F:ATP binding"/>
    <property type="evidence" value="ECO:0007669"/>
    <property type="project" value="UniProtKB-UniRule"/>
</dbReference>
<evidence type="ECO:0000256" key="2">
    <source>
        <dbReference type="ARBA" id="ARBA00007663"/>
    </source>
</evidence>
<dbReference type="InterPro" id="IPR010923">
    <property type="entry name" value="T(6)A37_SUA5"/>
</dbReference>
<proteinExistence type="inferred from homology"/>
<feature type="binding site" evidence="14">
    <location>
        <position position="114"/>
    </location>
    <ligand>
        <name>ATP</name>
        <dbReference type="ChEBI" id="CHEBI:30616"/>
    </ligand>
</feature>
<keyword evidence="8 13" id="KW-0548">Nucleotidyltransferase</keyword>
<reference evidence="16 17" key="1">
    <citation type="submission" date="2017-06" db="EMBL/GenBank/DDBJ databases">
        <authorList>
            <person name="Kim H.J."/>
            <person name="Triplett B.A."/>
        </authorList>
    </citation>
    <scope>NUCLEOTIDE SEQUENCE [LARGE SCALE GENOMIC DNA]</scope>
    <source>
        <strain evidence="16 17">B29T1</strain>
    </source>
</reference>
<evidence type="ECO:0000256" key="6">
    <source>
        <dbReference type="ARBA" id="ARBA00022679"/>
    </source>
</evidence>
<feature type="binding site" evidence="14">
    <location>
        <position position="58"/>
    </location>
    <ligand>
        <name>ATP</name>
        <dbReference type="ChEBI" id="CHEBI:30616"/>
    </ligand>
</feature>
<dbReference type="FunFam" id="3.90.870.10:FF:000009">
    <property type="entry name" value="Threonylcarbamoyl-AMP synthase, putative"/>
    <property type="match status" value="1"/>
</dbReference>
<keyword evidence="5 13" id="KW-0963">Cytoplasm</keyword>
<dbReference type="Gene3D" id="3.90.870.10">
    <property type="entry name" value="DHBP synthase"/>
    <property type="match status" value="1"/>
</dbReference>
<feature type="binding site" evidence="14">
    <location>
        <position position="54"/>
    </location>
    <ligand>
        <name>ATP</name>
        <dbReference type="ChEBI" id="CHEBI:30616"/>
    </ligand>
</feature>
<dbReference type="EMBL" id="FYEH01000003">
    <property type="protein sequence ID" value="SNB62904.1"/>
    <property type="molecule type" value="Genomic_DNA"/>
</dbReference>
<dbReference type="GO" id="GO:0008033">
    <property type="term" value="P:tRNA processing"/>
    <property type="evidence" value="ECO:0007669"/>
    <property type="project" value="UniProtKB-KW"/>
</dbReference>
<evidence type="ECO:0000256" key="14">
    <source>
        <dbReference type="PIRSR" id="PIRSR004930-1"/>
    </source>
</evidence>
<dbReference type="Pfam" id="PF03481">
    <property type="entry name" value="Sua5_C"/>
    <property type="match status" value="1"/>
</dbReference>
<dbReference type="PANTHER" id="PTHR17490:SF16">
    <property type="entry name" value="THREONYLCARBAMOYL-AMP SYNTHASE"/>
    <property type="match status" value="1"/>
</dbReference>
<dbReference type="Gene3D" id="3.40.50.11030">
    <property type="entry name" value="Threonylcarbamoyl-AMP synthase, C-terminal domain"/>
    <property type="match status" value="1"/>
</dbReference>
<evidence type="ECO:0000256" key="11">
    <source>
        <dbReference type="ARBA" id="ARBA00029774"/>
    </source>
</evidence>
<dbReference type="AlphaFoldDB" id="A0A212QTH5"/>
<comment type="similarity">
    <text evidence="2 13">Belongs to the SUA5 family.</text>
</comment>
<evidence type="ECO:0000256" key="3">
    <source>
        <dbReference type="ARBA" id="ARBA00012584"/>
    </source>
</evidence>
<dbReference type="InterPro" id="IPR017945">
    <property type="entry name" value="DHBP_synth_RibB-like_a/b_dom"/>
</dbReference>
<evidence type="ECO:0000256" key="10">
    <source>
        <dbReference type="ARBA" id="ARBA00022840"/>
    </source>
</evidence>
<comment type="subcellular location">
    <subcellularLocation>
        <location evidence="1 13">Cytoplasm</location>
    </subcellularLocation>
</comment>
<dbReference type="PANTHER" id="PTHR17490">
    <property type="entry name" value="SUA5"/>
    <property type="match status" value="1"/>
</dbReference>
<feature type="binding site" evidence="14">
    <location>
        <position position="140"/>
    </location>
    <ligand>
        <name>ATP</name>
        <dbReference type="ChEBI" id="CHEBI:30616"/>
    </ligand>
</feature>
<evidence type="ECO:0000256" key="4">
    <source>
        <dbReference type="ARBA" id="ARBA00015492"/>
    </source>
</evidence>
<feature type="binding site" evidence="14">
    <location>
        <position position="31"/>
    </location>
    <ligand>
        <name>L-threonine</name>
        <dbReference type="ChEBI" id="CHEBI:57926"/>
    </ligand>
</feature>
<keyword evidence="6 13" id="KW-0808">Transferase</keyword>
<feature type="binding site" evidence="14">
    <location>
        <position position="228"/>
    </location>
    <ligand>
        <name>ATP</name>
        <dbReference type="ChEBI" id="CHEBI:30616"/>
    </ligand>
</feature>
<feature type="binding site" evidence="14">
    <location>
        <position position="148"/>
    </location>
    <ligand>
        <name>ATP</name>
        <dbReference type="ChEBI" id="CHEBI:30616"/>
    </ligand>
</feature>
<evidence type="ECO:0000256" key="5">
    <source>
        <dbReference type="ARBA" id="ARBA00022490"/>
    </source>
</evidence>
<feature type="domain" description="YrdC-like" evidence="15">
    <location>
        <begin position="9"/>
        <end position="197"/>
    </location>
</feature>
<keyword evidence="9 13" id="KW-0547">Nucleotide-binding</keyword>
<keyword evidence="10 13" id="KW-0067">ATP-binding</keyword>
<dbReference type="GO" id="GO:0006450">
    <property type="term" value="P:regulation of translational fidelity"/>
    <property type="evidence" value="ECO:0007669"/>
    <property type="project" value="TreeGrafter"/>
</dbReference>
<feature type="binding site" evidence="14">
    <location>
        <position position="118"/>
    </location>
    <ligand>
        <name>ATP</name>
        <dbReference type="ChEBI" id="CHEBI:30616"/>
    </ligand>
</feature>
<evidence type="ECO:0000259" key="15">
    <source>
        <dbReference type="PROSITE" id="PS51163"/>
    </source>
</evidence>
<evidence type="ECO:0000313" key="16">
    <source>
        <dbReference type="EMBL" id="SNB62904.1"/>
    </source>
</evidence>
<dbReference type="GO" id="GO:0005737">
    <property type="term" value="C:cytoplasm"/>
    <property type="evidence" value="ECO:0007669"/>
    <property type="project" value="UniProtKB-SubCell"/>
</dbReference>
<dbReference type="PROSITE" id="PS51163">
    <property type="entry name" value="YRDC"/>
    <property type="match status" value="1"/>
</dbReference>
<feature type="binding site" evidence="14">
    <location>
        <position position="178"/>
    </location>
    <ligand>
        <name>L-threonine</name>
        <dbReference type="ChEBI" id="CHEBI:57926"/>
    </ligand>
</feature>
<evidence type="ECO:0000256" key="7">
    <source>
        <dbReference type="ARBA" id="ARBA00022694"/>
    </source>
</evidence>
<dbReference type="RefSeq" id="WP_088560593.1">
    <property type="nucleotide sequence ID" value="NZ_FYEH01000003.1"/>
</dbReference>
<sequence length="318" mass="32693">MTIIQLPSATAIDEAAGILQEGGLVAFPTETVYGLGCLATSDRAVAAAYAAKGRPAHNPLIIHLAKVEDAEQWAVFDGRARRLASAFWPGPLTLVLSLRAGSRLSPLATAGLETVAIRVPAHPVARDLLAAVGGPIAGPSANPSGRVSPTIAAHVAADLAGKVDLVLDGGPCPVGIESTVLDLTQSNVIRVLREGGLARERIVTVAGELAMGSDDPRPRSPGQLASHYAPRAALRLNATSVEPEEALLAFGPMVPVGGQVTLNLSPSGDTVEAASNLYAMLRRLDESGVRRIAVMPLPSEGLGAALKDRLARAAAPRA</sequence>
<dbReference type="EC" id="2.7.7.87" evidence="3 13"/>
<dbReference type="PIRSF" id="PIRSF004930">
    <property type="entry name" value="Tln_factor_SUA5"/>
    <property type="match status" value="1"/>
</dbReference>
<dbReference type="InterPro" id="IPR050156">
    <property type="entry name" value="TC-AMP_synthase_SUA5"/>
</dbReference>